<organism evidence="3 4">
    <name type="scientific">Terribacillus saccharophilus</name>
    <dbReference type="NCBI Taxonomy" id="361277"/>
    <lineage>
        <taxon>Bacteria</taxon>
        <taxon>Bacillati</taxon>
        <taxon>Bacillota</taxon>
        <taxon>Bacilli</taxon>
        <taxon>Bacillales</taxon>
        <taxon>Bacillaceae</taxon>
        <taxon>Terribacillus</taxon>
    </lineage>
</organism>
<dbReference type="Proteomes" id="UP000027980">
    <property type="component" value="Chromosome"/>
</dbReference>
<evidence type="ECO:0000256" key="1">
    <source>
        <dbReference type="SAM" id="MobiDB-lite"/>
    </source>
</evidence>
<dbReference type="InterPro" id="IPR010690">
    <property type="entry name" value="YqfD"/>
</dbReference>
<dbReference type="NCBIfam" id="TIGR02876">
    <property type="entry name" value="spore_yqfD"/>
    <property type="match status" value="1"/>
</dbReference>
<keyword evidence="2" id="KW-1133">Transmembrane helix</keyword>
<dbReference type="Pfam" id="PF06898">
    <property type="entry name" value="YqfD"/>
    <property type="match status" value="1"/>
</dbReference>
<dbReference type="EMBL" id="CP008876">
    <property type="protein sequence ID" value="AIF66835.1"/>
    <property type="molecule type" value="Genomic_DNA"/>
</dbReference>
<sequence length="412" mass="46669">MKKHTQDIYFTGYVTVLIKGDRPELFFNQLVQEKVLVWDIIKKDSQTCEAKIRKQDISKLRMQRRGTGYKIQFRSKHGFPFLFTALLHKKPLLLGIAISILSIFFLSNTVWKIEVRGVSPELEHQIETKLDDYGVRLGAFKLTLGAPVDIQQRLLQDIPDLLWIGVQEKGTTYALEGVPKTIVKEEEQPGPRHLVAKKKGVIVDMFVSEGVAQVGVHDYVEPGDVLVSGLIGNEPPPVNKDQKDKTEQKDTRKHVAATGNVIARTWYNVSAAVPLEETYTVLSGKQDNKYAIQFGDSFQLPVWGFGETEFKDSQEQTSVRHLRFLRWELPIGMGKTTEYERVTKQVKRTKEEAIAQAEKLAKQDLQLQVGADADIISQKILHETVENGKVKLILYFQVNEDIATSQPISQGD</sequence>
<protein>
    <recommendedName>
        <fullName evidence="5">Stage IV sporulation protein</fullName>
    </recommendedName>
</protein>
<evidence type="ECO:0008006" key="5">
    <source>
        <dbReference type="Google" id="ProtNLM"/>
    </source>
</evidence>
<accession>A0A075LJC3</accession>
<dbReference type="PIRSF" id="PIRSF029895">
    <property type="entry name" value="SpoIV"/>
    <property type="match status" value="1"/>
</dbReference>
<evidence type="ECO:0000313" key="4">
    <source>
        <dbReference type="Proteomes" id="UP000027980"/>
    </source>
</evidence>
<feature type="region of interest" description="Disordered" evidence="1">
    <location>
        <begin position="231"/>
        <end position="250"/>
    </location>
</feature>
<evidence type="ECO:0000256" key="2">
    <source>
        <dbReference type="SAM" id="Phobius"/>
    </source>
</evidence>
<dbReference type="HOGENOM" id="CLU_050521_1_0_9"/>
<dbReference type="OrthoDB" id="1640349at2"/>
<reference evidence="3 4" key="1">
    <citation type="submission" date="2014-07" db="EMBL/GenBank/DDBJ databases">
        <title>Complete genome sequence of a moderately halophilic bacterium Terribacillus aidingensis MP602, isolated from Cryptomeria fortunei in Tianmu mountain in China.</title>
        <authorList>
            <person name="Wang Y."/>
            <person name="Lu P."/>
            <person name="Zhang L."/>
        </authorList>
    </citation>
    <scope>NUCLEOTIDE SEQUENCE [LARGE SCALE GENOMIC DNA]</scope>
    <source>
        <strain evidence="3 4">MP602</strain>
    </source>
</reference>
<dbReference type="RefSeq" id="WP_038561421.1">
    <property type="nucleotide sequence ID" value="NZ_CP008876.1"/>
</dbReference>
<feature type="compositionally biased region" description="Basic and acidic residues" evidence="1">
    <location>
        <begin position="240"/>
        <end position="250"/>
    </location>
</feature>
<gene>
    <name evidence="3" type="ORF">GZ22_09425</name>
</gene>
<dbReference type="GeneID" id="34220642"/>
<evidence type="ECO:0000313" key="3">
    <source>
        <dbReference type="EMBL" id="AIF66835.1"/>
    </source>
</evidence>
<keyword evidence="2" id="KW-0472">Membrane</keyword>
<name>A0A075LJC3_9BACI</name>
<proteinExistence type="predicted"/>
<dbReference type="KEGG" id="tap:GZ22_09425"/>
<keyword evidence="2" id="KW-0812">Transmembrane</keyword>
<dbReference type="AlphaFoldDB" id="A0A075LJC3"/>
<feature type="transmembrane region" description="Helical" evidence="2">
    <location>
        <begin position="92"/>
        <end position="111"/>
    </location>
</feature>